<dbReference type="OrthoDB" id="262547at2759"/>
<protein>
    <submittedName>
        <fullName evidence="1">Capsular associated protein</fullName>
    </submittedName>
</protein>
<proteinExistence type="predicted"/>
<reference evidence="1 2" key="1">
    <citation type="journal article" date="2014" name="Genome Biol. Evol.">
        <title>The secreted proteins of Achlya hypogyna and Thraustotheca clavata identify the ancestral oomycete secretome and reveal gene acquisitions by horizontal gene transfer.</title>
        <authorList>
            <person name="Misner I."/>
            <person name="Blouin N."/>
            <person name="Leonard G."/>
            <person name="Richards T.A."/>
            <person name="Lane C.E."/>
        </authorList>
    </citation>
    <scope>NUCLEOTIDE SEQUENCE [LARGE SCALE GENOMIC DNA]</scope>
    <source>
        <strain evidence="1 2">ATCC 34112</strain>
    </source>
</reference>
<dbReference type="PANTHER" id="PTHR34144:SF7">
    <property type="entry name" value="EXPORT PROTEIN (CAP59), PUTATIVE (AFU_ORTHOLOGUE AFUA_7G05020)-RELATED"/>
    <property type="match status" value="1"/>
</dbReference>
<keyword evidence="2" id="KW-1185">Reference proteome</keyword>
<organism evidence="1 2">
    <name type="scientific">Thraustotheca clavata</name>
    <dbReference type="NCBI Taxonomy" id="74557"/>
    <lineage>
        <taxon>Eukaryota</taxon>
        <taxon>Sar</taxon>
        <taxon>Stramenopiles</taxon>
        <taxon>Oomycota</taxon>
        <taxon>Saprolegniomycetes</taxon>
        <taxon>Saprolegniales</taxon>
        <taxon>Achlyaceae</taxon>
        <taxon>Thraustotheca</taxon>
    </lineage>
</organism>
<dbReference type="EMBL" id="JNBS01000440">
    <property type="protein sequence ID" value="OQS05608.1"/>
    <property type="molecule type" value="Genomic_DNA"/>
</dbReference>
<sequence>MANFIIVMLNFRGDVQGTVLPTTNSLYVEAFRPWKQTNIRQYVYVCAIVLCCLVFCTMEPRIPGPPDSIVKYHLQGRKIMIAANYYNNAGIMAAHTNEMLVLIKALQKAGATPYISIYENGSKDETPTYLRTWKNTLDTNGIESSIFIDSAPSWNDVYNDMKANTSGSNLEDLVSFRIRFMAEIRNKALAPLDKSFDDILFFNDVIFRADDILRLLLTSDMNYDVVCSMDFNRVTFYDTWVSRDVNAERMSSMYPFSADFATANLVSEGRPFLVSSCWNGVVAMKATPFVEHSIKFRTWRQNEPRVLGRPGALMNVVYDLTCPASECLLIFEDLYRAGYSRFYIHPTVHVTYSSLDWVLHSLFGGILNIISLWIFTLHPHGRIPPGHRIPQCGFARDVSLRPWFIICLLCAQGLIAWRAYRWLGKKKVAIE</sequence>
<accession>A0A1W0A5X1</accession>
<dbReference type="Proteomes" id="UP000243217">
    <property type="component" value="Unassembled WGS sequence"/>
</dbReference>
<gene>
    <name evidence="1" type="ORF">THRCLA_02294</name>
</gene>
<comment type="caution">
    <text evidence="1">The sequence shown here is derived from an EMBL/GenBank/DDBJ whole genome shotgun (WGS) entry which is preliminary data.</text>
</comment>
<evidence type="ECO:0000313" key="1">
    <source>
        <dbReference type="EMBL" id="OQS05608.1"/>
    </source>
</evidence>
<evidence type="ECO:0000313" key="2">
    <source>
        <dbReference type="Proteomes" id="UP000243217"/>
    </source>
</evidence>
<name>A0A1W0A5X1_9STRA</name>
<dbReference type="Pfam" id="PF11735">
    <property type="entry name" value="CAP59_mtransfer"/>
    <property type="match status" value="1"/>
</dbReference>
<dbReference type="InterPro" id="IPR021047">
    <property type="entry name" value="Mannosyltransferase_CMT1"/>
</dbReference>
<dbReference type="PANTHER" id="PTHR34144">
    <property type="entry name" value="CHROMOSOME 8, WHOLE GENOME SHOTGUN SEQUENCE"/>
    <property type="match status" value="1"/>
</dbReference>
<dbReference type="AlphaFoldDB" id="A0A1W0A5X1"/>
<dbReference type="STRING" id="74557.A0A1W0A5X1"/>